<organism evidence="3 4">
    <name type="scientific">Methylibium petroleiphilum (strain ATCC BAA-1232 / LMG 22953 / PM1)</name>
    <dbReference type="NCBI Taxonomy" id="420662"/>
    <lineage>
        <taxon>Bacteria</taxon>
        <taxon>Pseudomonadati</taxon>
        <taxon>Pseudomonadota</taxon>
        <taxon>Betaproteobacteria</taxon>
        <taxon>Burkholderiales</taxon>
        <taxon>Sphaerotilaceae</taxon>
        <taxon>Methylibium</taxon>
    </lineage>
</organism>
<dbReference type="eggNOG" id="ENOG50335BC">
    <property type="taxonomic scope" value="Bacteria"/>
</dbReference>
<protein>
    <recommendedName>
        <fullName evidence="5">Transporter</fullName>
    </recommendedName>
</protein>
<reference evidence="3 4" key="1">
    <citation type="journal article" date="2007" name="J. Bacteriol.">
        <title>Whole-genome analysis of the methyl tert-butyl ether-degrading beta-proteobacterium Methylibium petroleiphilum PM1.</title>
        <authorList>
            <person name="Kane S.R."/>
            <person name="Chakicherla A.Y."/>
            <person name="Chain P.S.G."/>
            <person name="Schmidt R."/>
            <person name="Shin M.W."/>
            <person name="Legler T.C."/>
            <person name="Scow K.M."/>
            <person name="Larimer F.W."/>
            <person name="Lucas S.M."/>
            <person name="Richardson P.M."/>
            <person name="Hristova K.R."/>
        </authorList>
    </citation>
    <scope>NUCLEOTIDE SEQUENCE [LARGE SCALE GENOMIC DNA]</scope>
    <source>
        <strain evidence="4">ATCC BAA-1232 / LMG 22953 / PM1</strain>
    </source>
</reference>
<feature type="region of interest" description="Disordered" evidence="1">
    <location>
        <begin position="1"/>
        <end position="25"/>
    </location>
</feature>
<dbReference type="InterPro" id="IPR025737">
    <property type="entry name" value="FApF"/>
</dbReference>
<evidence type="ECO:0000313" key="3">
    <source>
        <dbReference type="EMBL" id="ABM93902.1"/>
    </source>
</evidence>
<feature type="compositionally biased region" description="Basic residues" evidence="1">
    <location>
        <begin position="1"/>
        <end position="11"/>
    </location>
</feature>
<feature type="signal peptide" evidence="2">
    <location>
        <begin position="1"/>
        <end position="47"/>
    </location>
</feature>
<dbReference type="KEGG" id="mpt:Mpe_A0940"/>
<dbReference type="STRING" id="420662.Mpe_A0940"/>
<dbReference type="HOGENOM" id="CLU_079647_0_0_4"/>
<evidence type="ECO:0008006" key="5">
    <source>
        <dbReference type="Google" id="ProtNLM"/>
    </source>
</evidence>
<dbReference type="Proteomes" id="UP000000366">
    <property type="component" value="Chromosome"/>
</dbReference>
<evidence type="ECO:0000256" key="2">
    <source>
        <dbReference type="SAM" id="SignalP"/>
    </source>
</evidence>
<proteinExistence type="predicted"/>
<evidence type="ECO:0000313" key="4">
    <source>
        <dbReference type="Proteomes" id="UP000000366"/>
    </source>
</evidence>
<keyword evidence="2" id="KW-0732">Signal</keyword>
<sequence>MPARRPLHFAHGRPGPAPQTQNMRQRDAVKPLTAAAALLCCLAPAHAGDGISTDRPDFVESSQVVGKGRFQLETGLARERSGDAAGNRLRVDSTPTLLRLGVSETLELRIETDGHLRSRSEAPAASRVTRERGFADTSLGVKWHMQDGDEAAGRPAVAWLLHVDVDTGSAAFRGSGLRPSLRVVGEWELDGAMSVGAMGGIALDRDTDSGRFATGILAVTAGKSWTDRFRTFVELAGRQLAPSRHGGSVVSVDAGTAYLLSPTVQVDAVVSRGITHTSPDWEFGAGLSIRF</sequence>
<feature type="chain" id="PRO_5002645751" description="Transporter" evidence="2">
    <location>
        <begin position="48"/>
        <end position="291"/>
    </location>
</feature>
<dbReference type="EMBL" id="CP000555">
    <property type="protein sequence ID" value="ABM93902.1"/>
    <property type="molecule type" value="Genomic_DNA"/>
</dbReference>
<accession>A2SEB3</accession>
<dbReference type="AlphaFoldDB" id="A2SEB3"/>
<keyword evidence="4" id="KW-1185">Reference proteome</keyword>
<name>A2SEB3_METPP</name>
<evidence type="ECO:0000256" key="1">
    <source>
        <dbReference type="SAM" id="MobiDB-lite"/>
    </source>
</evidence>
<gene>
    <name evidence="3" type="ordered locus">Mpe_A0940</name>
</gene>
<dbReference type="Pfam" id="PF13557">
    <property type="entry name" value="Phenol_MetA_deg"/>
    <property type="match status" value="1"/>
</dbReference>